<accession>A0ACB9H2B8</accession>
<reference evidence="1 2" key="2">
    <citation type="journal article" date="2022" name="Mol. Ecol. Resour.">
        <title>The genomes of chicory, endive, great burdock and yacon provide insights into Asteraceae paleo-polyploidization history and plant inulin production.</title>
        <authorList>
            <person name="Fan W."/>
            <person name="Wang S."/>
            <person name="Wang H."/>
            <person name="Wang A."/>
            <person name="Jiang F."/>
            <person name="Liu H."/>
            <person name="Zhao H."/>
            <person name="Xu D."/>
            <person name="Zhang Y."/>
        </authorList>
    </citation>
    <scope>NUCLEOTIDE SEQUENCE [LARGE SCALE GENOMIC DNA]</scope>
    <source>
        <strain evidence="2">cv. Punajuju</strain>
        <tissue evidence="1">Leaves</tissue>
    </source>
</reference>
<protein>
    <submittedName>
        <fullName evidence="1">Uncharacterized protein</fullName>
    </submittedName>
</protein>
<comment type="caution">
    <text evidence="1">The sequence shown here is derived from an EMBL/GenBank/DDBJ whole genome shotgun (WGS) entry which is preliminary data.</text>
</comment>
<sequence>MSINSLTILLLASIQAESNGELRMTNKLNDEPTTSNNYQPSQMQPPPWRRLTEDEETSIMVAALLNVITGCTDYTTIDQRQHYDFRLVSPVRSDAVASVSEPFDSLLAVPLPQTCPVCGYSGCLGCNFFSDMKVNDGGGAGGPIKKKKKNYRGVRQRPWGKWASEIRDPRKAVRVWLGTFETAEAAARAYDRAAIEFRGDRAKLNFPLADYTTTQSSLPDKKQRAPPSSKRKVEASNSGGTRKKPIVEKNNTLEAIEEKESDDWMTIVEHVDGRFPE</sequence>
<evidence type="ECO:0000313" key="1">
    <source>
        <dbReference type="EMBL" id="KAI3789320.1"/>
    </source>
</evidence>
<keyword evidence="2" id="KW-1185">Reference proteome</keyword>
<reference evidence="2" key="1">
    <citation type="journal article" date="2022" name="Mol. Ecol. Resour.">
        <title>The genomes of chicory, endive, great burdock and yacon provide insights into Asteraceae palaeo-polyploidization history and plant inulin production.</title>
        <authorList>
            <person name="Fan W."/>
            <person name="Wang S."/>
            <person name="Wang H."/>
            <person name="Wang A."/>
            <person name="Jiang F."/>
            <person name="Liu H."/>
            <person name="Zhao H."/>
            <person name="Xu D."/>
            <person name="Zhang Y."/>
        </authorList>
    </citation>
    <scope>NUCLEOTIDE SEQUENCE [LARGE SCALE GENOMIC DNA]</scope>
    <source>
        <strain evidence="2">cv. Punajuju</strain>
    </source>
</reference>
<evidence type="ECO:0000313" key="2">
    <source>
        <dbReference type="Proteomes" id="UP001055811"/>
    </source>
</evidence>
<dbReference type="EMBL" id="CM042009">
    <property type="protein sequence ID" value="KAI3789320.1"/>
    <property type="molecule type" value="Genomic_DNA"/>
</dbReference>
<gene>
    <name evidence="1" type="ORF">L2E82_02113</name>
</gene>
<dbReference type="Proteomes" id="UP001055811">
    <property type="component" value="Linkage Group LG01"/>
</dbReference>
<proteinExistence type="predicted"/>
<name>A0ACB9H2B8_CICIN</name>
<organism evidence="1 2">
    <name type="scientific">Cichorium intybus</name>
    <name type="common">Chicory</name>
    <dbReference type="NCBI Taxonomy" id="13427"/>
    <lineage>
        <taxon>Eukaryota</taxon>
        <taxon>Viridiplantae</taxon>
        <taxon>Streptophyta</taxon>
        <taxon>Embryophyta</taxon>
        <taxon>Tracheophyta</taxon>
        <taxon>Spermatophyta</taxon>
        <taxon>Magnoliopsida</taxon>
        <taxon>eudicotyledons</taxon>
        <taxon>Gunneridae</taxon>
        <taxon>Pentapetalae</taxon>
        <taxon>asterids</taxon>
        <taxon>campanulids</taxon>
        <taxon>Asterales</taxon>
        <taxon>Asteraceae</taxon>
        <taxon>Cichorioideae</taxon>
        <taxon>Cichorieae</taxon>
        <taxon>Cichoriinae</taxon>
        <taxon>Cichorium</taxon>
    </lineage>
</organism>